<sequence>MEWFKAAQEDGPWDGGKVIGVPEQDPGYSELINLEPENSQGGGYLTKIITIHLLGSSDFRWLYLQPDRMFQMIYLDDDSKMGWEEPNDPCDIMAFVVLLQYEKATSLL</sequence>
<dbReference type="GO" id="GO:0016301">
    <property type="term" value="F:kinase activity"/>
    <property type="evidence" value="ECO:0007669"/>
    <property type="project" value="UniProtKB-KW"/>
</dbReference>
<proteinExistence type="predicted"/>
<name>A0A699SZR1_TANCI</name>
<dbReference type="GO" id="GO:0030246">
    <property type="term" value="F:carbohydrate binding"/>
    <property type="evidence" value="ECO:0007669"/>
    <property type="project" value="UniProtKB-KW"/>
</dbReference>
<keyword evidence="1" id="KW-0808">Transferase</keyword>
<gene>
    <name evidence="1" type="ORF">Tci_875376</name>
</gene>
<accession>A0A699SZR1</accession>
<reference evidence="1" key="1">
    <citation type="journal article" date="2019" name="Sci. Rep.">
        <title>Draft genome of Tanacetum cinerariifolium, the natural source of mosquito coil.</title>
        <authorList>
            <person name="Yamashiro T."/>
            <person name="Shiraishi A."/>
            <person name="Satake H."/>
            <person name="Nakayama K."/>
        </authorList>
    </citation>
    <scope>NUCLEOTIDE SEQUENCE</scope>
</reference>
<organism evidence="1">
    <name type="scientific">Tanacetum cinerariifolium</name>
    <name type="common">Dalmatian daisy</name>
    <name type="synonym">Chrysanthemum cinerariifolium</name>
    <dbReference type="NCBI Taxonomy" id="118510"/>
    <lineage>
        <taxon>Eukaryota</taxon>
        <taxon>Viridiplantae</taxon>
        <taxon>Streptophyta</taxon>
        <taxon>Embryophyta</taxon>
        <taxon>Tracheophyta</taxon>
        <taxon>Spermatophyta</taxon>
        <taxon>Magnoliopsida</taxon>
        <taxon>eudicotyledons</taxon>
        <taxon>Gunneridae</taxon>
        <taxon>Pentapetalae</taxon>
        <taxon>asterids</taxon>
        <taxon>campanulids</taxon>
        <taxon>Asterales</taxon>
        <taxon>Asteraceae</taxon>
        <taxon>Asteroideae</taxon>
        <taxon>Anthemideae</taxon>
        <taxon>Anthemidinae</taxon>
        <taxon>Tanacetum</taxon>
    </lineage>
</organism>
<protein>
    <submittedName>
        <fullName evidence="1">G-type lectin S-receptor-like serine/threonine-protein kinase At1g61550</fullName>
    </submittedName>
</protein>
<keyword evidence="1" id="KW-0430">Lectin</keyword>
<evidence type="ECO:0000313" key="1">
    <source>
        <dbReference type="EMBL" id="GFD03407.1"/>
    </source>
</evidence>
<feature type="non-terminal residue" evidence="1">
    <location>
        <position position="108"/>
    </location>
</feature>
<keyword evidence="1" id="KW-0675">Receptor</keyword>
<dbReference type="EMBL" id="BKCJ011204803">
    <property type="protein sequence ID" value="GFD03407.1"/>
    <property type="molecule type" value="Genomic_DNA"/>
</dbReference>
<keyword evidence="1" id="KW-0418">Kinase</keyword>
<comment type="caution">
    <text evidence="1">The sequence shown here is derived from an EMBL/GenBank/DDBJ whole genome shotgun (WGS) entry which is preliminary data.</text>
</comment>
<dbReference type="AlphaFoldDB" id="A0A699SZR1"/>